<dbReference type="GO" id="GO:0005886">
    <property type="term" value="C:plasma membrane"/>
    <property type="evidence" value="ECO:0007669"/>
    <property type="project" value="UniProtKB-SubCell"/>
</dbReference>
<dbReference type="GO" id="GO:0016763">
    <property type="term" value="F:pentosyltransferase activity"/>
    <property type="evidence" value="ECO:0007669"/>
    <property type="project" value="TreeGrafter"/>
</dbReference>
<sequence>MEKSKRAAFYFLGAILVISYFASRIRVITTFPLFFDEAIYIHWAQIVAQDWTWRFVSLTDGKQPLFIWLVSLSLRIIQDPVIAGRMVSILSGLAGMIGLFLLGKKLFGKKTGILASFLYLLCPFYLLYDSLALMDGLLSALFIYAVLFTIRFAKSMRIKDAVIVGVFAGFGLLTKSSAMFAIALLPLGLIFVKIYKAGNTNKYFLGSILALSIAKIIESILRFSVYFKIIAEKNSLFVKSFPEVLQGSISAIISNVILMGGWIAGYLGISLFLLAFVSFLYREKQREKLFILFYALIPICYMVLFGKQMYPRHFLFMVWPFLLLASYALVTICGKIKRNGLLAFTIGVVLFFYPVKNIYFLLTSPMNTFLPQIERWQFFEGEPSGIGITELYRFFDKHKNKKIVVITDKPIGILYDGIAIRYFHNPNVYIYGADQITGDIVRELSAEKKPDEIFLVTSWQEVPGNISVHLLKEIKREGKTNKNWRIYSLESTL</sequence>
<dbReference type="PANTHER" id="PTHR33908:SF11">
    <property type="entry name" value="MEMBRANE PROTEIN"/>
    <property type="match status" value="1"/>
</dbReference>
<evidence type="ECO:0000256" key="3">
    <source>
        <dbReference type="ARBA" id="ARBA00022676"/>
    </source>
</evidence>
<evidence type="ECO:0000259" key="9">
    <source>
        <dbReference type="Pfam" id="PF13231"/>
    </source>
</evidence>
<comment type="subcellular location">
    <subcellularLocation>
        <location evidence="1">Cell membrane</location>
        <topology evidence="1">Multi-pass membrane protein</topology>
    </subcellularLocation>
</comment>
<gene>
    <name evidence="10" type="ORF">COV53_02960</name>
</gene>
<evidence type="ECO:0000256" key="2">
    <source>
        <dbReference type="ARBA" id="ARBA00022475"/>
    </source>
</evidence>
<feature type="transmembrane region" description="Helical" evidence="8">
    <location>
        <begin position="341"/>
        <end position="362"/>
    </location>
</feature>
<name>A0A2H0NHT5_9BACT</name>
<protein>
    <recommendedName>
        <fullName evidence="9">Glycosyltransferase RgtA/B/C/D-like domain-containing protein</fullName>
    </recommendedName>
</protein>
<dbReference type="AlphaFoldDB" id="A0A2H0NHT5"/>
<feature type="transmembrane region" description="Helical" evidence="8">
    <location>
        <begin position="203"/>
        <end position="224"/>
    </location>
</feature>
<feature type="transmembrane region" description="Helical" evidence="8">
    <location>
        <begin position="263"/>
        <end position="282"/>
    </location>
</feature>
<dbReference type="EMBL" id="PCWS01000067">
    <property type="protein sequence ID" value="PIR08459.1"/>
    <property type="molecule type" value="Genomic_DNA"/>
</dbReference>
<proteinExistence type="predicted"/>
<reference evidence="10 11" key="1">
    <citation type="submission" date="2017-09" db="EMBL/GenBank/DDBJ databases">
        <title>Depth-based differentiation of microbial function through sediment-hosted aquifers and enrichment of novel symbionts in the deep terrestrial subsurface.</title>
        <authorList>
            <person name="Probst A.J."/>
            <person name="Ladd B."/>
            <person name="Jarett J.K."/>
            <person name="Geller-Mcgrath D.E."/>
            <person name="Sieber C.M."/>
            <person name="Emerson J.B."/>
            <person name="Anantharaman K."/>
            <person name="Thomas B.C."/>
            <person name="Malmstrom R."/>
            <person name="Stieglmeier M."/>
            <person name="Klingl A."/>
            <person name="Woyke T."/>
            <person name="Ryan C.M."/>
            <person name="Banfield J.F."/>
        </authorList>
    </citation>
    <scope>NUCLEOTIDE SEQUENCE [LARGE SCALE GENOMIC DNA]</scope>
    <source>
        <strain evidence="10">CG11_big_fil_rev_8_21_14_0_20_37_11</strain>
    </source>
</reference>
<organism evidence="10 11">
    <name type="scientific">Candidatus Gottesmanbacteria bacterium CG11_big_fil_rev_8_21_14_0_20_37_11</name>
    <dbReference type="NCBI Taxonomy" id="1974575"/>
    <lineage>
        <taxon>Bacteria</taxon>
        <taxon>Candidatus Gottesmaniibacteriota</taxon>
    </lineage>
</organism>
<evidence type="ECO:0000256" key="7">
    <source>
        <dbReference type="ARBA" id="ARBA00023136"/>
    </source>
</evidence>
<dbReference type="Proteomes" id="UP000230707">
    <property type="component" value="Unassembled WGS sequence"/>
</dbReference>
<dbReference type="Pfam" id="PF13231">
    <property type="entry name" value="PMT_2"/>
    <property type="match status" value="1"/>
</dbReference>
<feature type="transmembrane region" description="Helical" evidence="8">
    <location>
        <begin position="316"/>
        <end position="334"/>
    </location>
</feature>
<accession>A0A2H0NHT5</accession>
<dbReference type="InterPro" id="IPR038731">
    <property type="entry name" value="RgtA/B/C-like"/>
</dbReference>
<feature type="transmembrane region" description="Helical" evidence="8">
    <location>
        <begin position="7"/>
        <end position="25"/>
    </location>
</feature>
<evidence type="ECO:0000256" key="1">
    <source>
        <dbReference type="ARBA" id="ARBA00004651"/>
    </source>
</evidence>
<keyword evidence="4" id="KW-0808">Transferase</keyword>
<keyword evidence="6 8" id="KW-1133">Transmembrane helix</keyword>
<comment type="caution">
    <text evidence="10">The sequence shown here is derived from an EMBL/GenBank/DDBJ whole genome shotgun (WGS) entry which is preliminary data.</text>
</comment>
<keyword evidence="3" id="KW-0328">Glycosyltransferase</keyword>
<evidence type="ECO:0000256" key="8">
    <source>
        <dbReference type="SAM" id="Phobius"/>
    </source>
</evidence>
<dbReference type="PANTHER" id="PTHR33908">
    <property type="entry name" value="MANNOSYLTRANSFERASE YKCB-RELATED"/>
    <property type="match status" value="1"/>
</dbReference>
<feature type="transmembrane region" description="Helical" evidence="8">
    <location>
        <begin position="162"/>
        <end position="191"/>
    </location>
</feature>
<evidence type="ECO:0000313" key="11">
    <source>
        <dbReference type="Proteomes" id="UP000230707"/>
    </source>
</evidence>
<feature type="transmembrane region" description="Helical" evidence="8">
    <location>
        <begin position="134"/>
        <end position="150"/>
    </location>
</feature>
<feature type="transmembrane region" description="Helical" evidence="8">
    <location>
        <begin position="82"/>
        <end position="102"/>
    </location>
</feature>
<evidence type="ECO:0000313" key="10">
    <source>
        <dbReference type="EMBL" id="PIR08459.1"/>
    </source>
</evidence>
<keyword evidence="5 8" id="KW-0812">Transmembrane</keyword>
<evidence type="ECO:0000256" key="4">
    <source>
        <dbReference type="ARBA" id="ARBA00022679"/>
    </source>
</evidence>
<dbReference type="InterPro" id="IPR050297">
    <property type="entry name" value="LipidA_mod_glycosyltrf_83"/>
</dbReference>
<keyword evidence="7 8" id="KW-0472">Membrane</keyword>
<evidence type="ECO:0000256" key="6">
    <source>
        <dbReference type="ARBA" id="ARBA00022989"/>
    </source>
</evidence>
<evidence type="ECO:0000256" key="5">
    <source>
        <dbReference type="ARBA" id="ARBA00022692"/>
    </source>
</evidence>
<keyword evidence="2" id="KW-1003">Cell membrane</keyword>
<feature type="domain" description="Glycosyltransferase RgtA/B/C/D-like" evidence="9">
    <location>
        <begin position="64"/>
        <end position="214"/>
    </location>
</feature>
<feature type="transmembrane region" description="Helical" evidence="8">
    <location>
        <begin position="289"/>
        <end position="310"/>
    </location>
</feature>
<dbReference type="GO" id="GO:0009103">
    <property type="term" value="P:lipopolysaccharide biosynthetic process"/>
    <property type="evidence" value="ECO:0007669"/>
    <property type="project" value="UniProtKB-ARBA"/>
</dbReference>